<dbReference type="AlphaFoldDB" id="A0A9J5ZUM6"/>
<evidence type="ECO:0000313" key="3">
    <source>
        <dbReference type="Proteomes" id="UP000824120"/>
    </source>
</evidence>
<evidence type="ECO:0000256" key="1">
    <source>
        <dbReference type="SAM" id="MobiDB-lite"/>
    </source>
</evidence>
<protein>
    <submittedName>
        <fullName evidence="2">Uncharacterized protein</fullName>
    </submittedName>
</protein>
<reference evidence="2 3" key="1">
    <citation type="submission" date="2020-09" db="EMBL/GenBank/DDBJ databases">
        <title>De no assembly of potato wild relative species, Solanum commersonii.</title>
        <authorList>
            <person name="Cho K."/>
        </authorList>
    </citation>
    <scope>NUCLEOTIDE SEQUENCE [LARGE SCALE GENOMIC DNA]</scope>
    <source>
        <strain evidence="2">LZ3.2</strain>
        <tissue evidence="2">Leaf</tissue>
    </source>
</reference>
<dbReference type="EMBL" id="JACXVP010000003">
    <property type="protein sequence ID" value="KAG5616029.1"/>
    <property type="molecule type" value="Genomic_DNA"/>
</dbReference>
<dbReference type="Proteomes" id="UP000824120">
    <property type="component" value="Chromosome 3"/>
</dbReference>
<sequence>MNNLEDSNIDIEGNELDDANDEVDGNYFENASGGGEPTIKKKLVFNCHITRVQPLFIVEFYCNMHGGVVGVVAKTYHKCKWRNMASDDSYSHKQLLFGTKA</sequence>
<accession>A0A9J5ZUM6</accession>
<organism evidence="2 3">
    <name type="scientific">Solanum commersonii</name>
    <name type="common">Commerson's wild potato</name>
    <name type="synonym">Commerson's nightshade</name>
    <dbReference type="NCBI Taxonomy" id="4109"/>
    <lineage>
        <taxon>Eukaryota</taxon>
        <taxon>Viridiplantae</taxon>
        <taxon>Streptophyta</taxon>
        <taxon>Embryophyta</taxon>
        <taxon>Tracheophyta</taxon>
        <taxon>Spermatophyta</taxon>
        <taxon>Magnoliopsida</taxon>
        <taxon>eudicotyledons</taxon>
        <taxon>Gunneridae</taxon>
        <taxon>Pentapetalae</taxon>
        <taxon>asterids</taxon>
        <taxon>lamiids</taxon>
        <taxon>Solanales</taxon>
        <taxon>Solanaceae</taxon>
        <taxon>Solanoideae</taxon>
        <taxon>Solaneae</taxon>
        <taxon>Solanum</taxon>
    </lineage>
</organism>
<comment type="caution">
    <text evidence="2">The sequence shown here is derived from an EMBL/GenBank/DDBJ whole genome shotgun (WGS) entry which is preliminary data.</text>
</comment>
<feature type="region of interest" description="Disordered" evidence="1">
    <location>
        <begin position="1"/>
        <end position="37"/>
    </location>
</feature>
<proteinExistence type="predicted"/>
<feature type="compositionally biased region" description="Acidic residues" evidence="1">
    <location>
        <begin position="7"/>
        <end position="24"/>
    </location>
</feature>
<keyword evidence="3" id="KW-1185">Reference proteome</keyword>
<dbReference type="OrthoDB" id="1300756at2759"/>
<evidence type="ECO:0000313" key="2">
    <source>
        <dbReference type="EMBL" id="KAG5616029.1"/>
    </source>
</evidence>
<gene>
    <name evidence="2" type="ORF">H5410_015853</name>
</gene>
<name>A0A9J5ZUM6_SOLCO</name>